<dbReference type="InterPro" id="IPR045090">
    <property type="entry name" value="Pept_M3A_M3B"/>
</dbReference>
<dbReference type="Gene3D" id="1.10.1370.30">
    <property type="match status" value="1"/>
</dbReference>
<dbReference type="CDD" id="cd09606">
    <property type="entry name" value="M3B_PepF"/>
    <property type="match status" value="1"/>
</dbReference>
<dbReference type="EMBL" id="JAUSUG010000010">
    <property type="protein sequence ID" value="MDQ0255379.1"/>
    <property type="molecule type" value="Genomic_DNA"/>
</dbReference>
<gene>
    <name evidence="8" type="ORF">J2S74_002761</name>
</gene>
<keyword evidence="1 6" id="KW-0645">Protease</keyword>
<keyword evidence="4 6" id="KW-0862">Zinc</keyword>
<dbReference type="InterPro" id="IPR001567">
    <property type="entry name" value="Pept_M3A_M3B_dom"/>
</dbReference>
<comment type="similarity">
    <text evidence="6">Belongs to the peptidase M3 family.</text>
</comment>
<comment type="caution">
    <text evidence="8">The sequence shown here is derived from an EMBL/GenBank/DDBJ whole genome shotgun (WGS) entry which is preliminary data.</text>
</comment>
<proteinExistence type="inferred from homology"/>
<dbReference type="NCBIfam" id="TIGR02289">
    <property type="entry name" value="M3_not_pepF"/>
    <property type="match status" value="1"/>
</dbReference>
<evidence type="ECO:0000256" key="4">
    <source>
        <dbReference type="ARBA" id="ARBA00022833"/>
    </source>
</evidence>
<keyword evidence="3 6" id="KW-0378">Hydrolase</keyword>
<reference evidence="8 9" key="1">
    <citation type="submission" date="2023-07" db="EMBL/GenBank/DDBJ databases">
        <title>Genomic Encyclopedia of Type Strains, Phase IV (KMG-IV): sequencing the most valuable type-strain genomes for metagenomic binning, comparative biology and taxonomic classification.</title>
        <authorList>
            <person name="Goeker M."/>
        </authorList>
    </citation>
    <scope>NUCLEOTIDE SEQUENCE [LARGE SCALE GENOMIC DNA]</scope>
    <source>
        <strain evidence="8 9">DSM 9768</strain>
    </source>
</reference>
<evidence type="ECO:0000256" key="1">
    <source>
        <dbReference type="ARBA" id="ARBA00022670"/>
    </source>
</evidence>
<evidence type="ECO:0000256" key="5">
    <source>
        <dbReference type="ARBA" id="ARBA00023049"/>
    </source>
</evidence>
<name>A0ABT9ZVY3_9BACI</name>
<organism evidence="8 9">
    <name type="scientific">Evansella vedderi</name>
    <dbReference type="NCBI Taxonomy" id="38282"/>
    <lineage>
        <taxon>Bacteria</taxon>
        <taxon>Bacillati</taxon>
        <taxon>Bacillota</taxon>
        <taxon>Bacilli</taxon>
        <taxon>Bacillales</taxon>
        <taxon>Bacillaceae</taxon>
        <taxon>Evansella</taxon>
    </lineage>
</organism>
<dbReference type="Proteomes" id="UP001230005">
    <property type="component" value="Unassembled WGS sequence"/>
</dbReference>
<comment type="cofactor">
    <cofactor evidence="6">
        <name>Zn(2+)</name>
        <dbReference type="ChEBI" id="CHEBI:29105"/>
    </cofactor>
    <text evidence="6">Binds 1 zinc ion.</text>
</comment>
<evidence type="ECO:0000313" key="8">
    <source>
        <dbReference type="EMBL" id="MDQ0255379.1"/>
    </source>
</evidence>
<sequence>MGPFLLSKDRETRKKAHEVKYAYFSENEAKLDDIYDQLVKVRTAMAQKLGYDNFVELGYARMNRTDYGPKEVASFRSQVLEHIVPVASKLKDRQQQRIGVDSLQYYDDNYNFMTGNPEPKGGPEWIVEQGKKMYEELSPETNEFINFMIDNELMDLVSKKGKAGGGYCTYIKKYQSPFIFSNFNGTSGDVRVLKHEAGHALQVYLSRGFEVPEYAIPTFEAAEIHSMSMEFFTWPWMELFFKEDTEKYKFSHLSGALQFIPYGVSVDEFQHFVYENPKATPEERKKAWRDIEKKYLPHRNYEENDYLEKGGFWHQQAHIFKMPFYYIDYTLAQICAFQFWKKSTEDHDQAWEDYINLCKKGGSLPFTELVDEANLISPFQEGCVKSVIGGIEQWLNQVDDSKL</sequence>
<keyword evidence="5 6" id="KW-0482">Metalloprotease</keyword>
<evidence type="ECO:0000259" key="7">
    <source>
        <dbReference type="Pfam" id="PF01432"/>
    </source>
</evidence>
<dbReference type="SUPFAM" id="SSF55486">
    <property type="entry name" value="Metalloproteases ('zincins'), catalytic domain"/>
    <property type="match status" value="1"/>
</dbReference>
<evidence type="ECO:0000256" key="6">
    <source>
        <dbReference type="RuleBase" id="RU003435"/>
    </source>
</evidence>
<evidence type="ECO:0000256" key="3">
    <source>
        <dbReference type="ARBA" id="ARBA00022801"/>
    </source>
</evidence>
<feature type="domain" description="Peptidase M3A/M3B catalytic" evidence="7">
    <location>
        <begin position="7"/>
        <end position="110"/>
    </location>
</feature>
<keyword evidence="2 6" id="KW-0479">Metal-binding</keyword>
<dbReference type="InterPro" id="IPR011976">
    <property type="entry name" value="Pept_M3B_oligopep-rel"/>
</dbReference>
<dbReference type="PANTHER" id="PTHR11804">
    <property type="entry name" value="PROTEASE M3 THIMET OLIGOPEPTIDASE-RELATED"/>
    <property type="match status" value="1"/>
</dbReference>
<dbReference type="Pfam" id="PF01432">
    <property type="entry name" value="Peptidase_M3"/>
    <property type="match status" value="2"/>
</dbReference>
<evidence type="ECO:0000256" key="2">
    <source>
        <dbReference type="ARBA" id="ARBA00022723"/>
    </source>
</evidence>
<protein>
    <submittedName>
        <fullName evidence="8">M3 family oligoendopeptidase</fullName>
    </submittedName>
</protein>
<accession>A0ABT9ZVY3</accession>
<keyword evidence="9" id="KW-1185">Reference proteome</keyword>
<evidence type="ECO:0000313" key="9">
    <source>
        <dbReference type="Proteomes" id="UP001230005"/>
    </source>
</evidence>
<feature type="domain" description="Peptidase M3A/M3B catalytic" evidence="7">
    <location>
        <begin position="149"/>
        <end position="384"/>
    </location>
</feature>
<dbReference type="PANTHER" id="PTHR11804:SF28">
    <property type="entry name" value="OLIGOENDOPEPTIDASE F"/>
    <property type="match status" value="1"/>
</dbReference>